<dbReference type="EMBL" id="VIJZ01000008">
    <property type="protein sequence ID" value="TQR97327.1"/>
    <property type="molecule type" value="Genomic_DNA"/>
</dbReference>
<sequence>MLKRDKSVMQHYRYRNPGIDHPYAVMIDLKDEEATGSLLVYFDFDRRGWSIGRWTKPSFHLHEEYKLHEGYREVAFVPLVELKEGM</sequence>
<dbReference type="Proteomes" id="UP000319219">
    <property type="component" value="Unassembled WGS sequence"/>
</dbReference>
<comment type="caution">
    <text evidence="1">The sequence shown here is derived from an EMBL/GenBank/DDBJ whole genome shotgun (WGS) entry which is preliminary data.</text>
</comment>
<gene>
    <name evidence="1" type="ORF">FKV70_19030</name>
</gene>
<reference evidence="1 2" key="1">
    <citation type="submission" date="2019-07" db="EMBL/GenBank/DDBJ databases">
        <title>Paenibacillus ottowii sp. nov. isolated from a fermentation system processing bovine manure.</title>
        <authorList>
            <person name="Velazquez L.F."/>
            <person name="Rajbanshi S."/>
            <person name="Guan S."/>
            <person name="Hinchee M."/>
            <person name="Welsh A."/>
        </authorList>
    </citation>
    <scope>NUCLEOTIDE SEQUENCE [LARGE SCALE GENOMIC DNA]</scope>
    <source>
        <strain evidence="1 2">MS2379</strain>
    </source>
</reference>
<evidence type="ECO:0000313" key="2">
    <source>
        <dbReference type="Proteomes" id="UP000319219"/>
    </source>
</evidence>
<name>A0ABY3B3I1_9BACL</name>
<keyword evidence="2" id="KW-1185">Reference proteome</keyword>
<dbReference type="RefSeq" id="WP_142613841.1">
    <property type="nucleotide sequence ID" value="NZ_VIJZ01000008.1"/>
</dbReference>
<protein>
    <recommendedName>
        <fullName evidence="3">DUF1653 domain-containing protein</fullName>
    </recommendedName>
</protein>
<evidence type="ECO:0008006" key="3">
    <source>
        <dbReference type="Google" id="ProtNLM"/>
    </source>
</evidence>
<accession>A0ABY3B3I1</accession>
<organism evidence="1 2">
    <name type="scientific">Paenibacillus ottowii</name>
    <dbReference type="NCBI Taxonomy" id="2315729"/>
    <lineage>
        <taxon>Bacteria</taxon>
        <taxon>Bacillati</taxon>
        <taxon>Bacillota</taxon>
        <taxon>Bacilli</taxon>
        <taxon>Bacillales</taxon>
        <taxon>Paenibacillaceae</taxon>
        <taxon>Paenibacillus</taxon>
    </lineage>
</organism>
<proteinExistence type="predicted"/>
<evidence type="ECO:0000313" key="1">
    <source>
        <dbReference type="EMBL" id="TQR97327.1"/>
    </source>
</evidence>